<dbReference type="GO" id="GO:0016747">
    <property type="term" value="F:acyltransferase activity, transferring groups other than amino-acyl groups"/>
    <property type="evidence" value="ECO:0007669"/>
    <property type="project" value="InterPro"/>
</dbReference>
<proteinExistence type="predicted"/>
<sequence length="152" mass="17422">MIRYRRPKQDDITIHRLIETELVPLSHLSEKALIQIKKELPRRLGRGVTLVASSDYDSNPLGFVHFLLHGDLLFIDMLAVAAPAKRKRWGNLLMDHAERFALSRGCLRSKVAVDIGNTAGLSFYEKLGYSIMRYSPQSMCYEMEKRFFPPGL</sequence>
<accession>A0A089LN62</accession>
<dbReference type="Pfam" id="PF00583">
    <property type="entry name" value="Acetyltransf_1"/>
    <property type="match status" value="1"/>
</dbReference>
<evidence type="ECO:0000313" key="5">
    <source>
        <dbReference type="Proteomes" id="UP000029507"/>
    </source>
</evidence>
<dbReference type="OrthoDB" id="2638380at2"/>
<evidence type="ECO:0000256" key="2">
    <source>
        <dbReference type="ARBA" id="ARBA00023315"/>
    </source>
</evidence>
<dbReference type="InterPro" id="IPR050832">
    <property type="entry name" value="Bact_Acetyltransf"/>
</dbReference>
<feature type="domain" description="N-acetyltransferase" evidence="3">
    <location>
        <begin position="12"/>
        <end position="148"/>
    </location>
</feature>
<evidence type="ECO:0000259" key="3">
    <source>
        <dbReference type="PROSITE" id="PS51186"/>
    </source>
</evidence>
<organism evidence="4 5">
    <name type="scientific">Paenibacillus stellifer</name>
    <dbReference type="NCBI Taxonomy" id="169760"/>
    <lineage>
        <taxon>Bacteria</taxon>
        <taxon>Bacillati</taxon>
        <taxon>Bacillota</taxon>
        <taxon>Bacilli</taxon>
        <taxon>Bacillales</taxon>
        <taxon>Paenibacillaceae</taxon>
        <taxon>Paenibacillus</taxon>
    </lineage>
</organism>
<dbReference type="KEGG" id="pste:PSTEL_07420"/>
<dbReference type="PROSITE" id="PS51186">
    <property type="entry name" value="GNAT"/>
    <property type="match status" value="1"/>
</dbReference>
<dbReference type="PANTHER" id="PTHR43877">
    <property type="entry name" value="AMINOALKYLPHOSPHONATE N-ACETYLTRANSFERASE-RELATED-RELATED"/>
    <property type="match status" value="1"/>
</dbReference>
<dbReference type="EMBL" id="CP009286">
    <property type="protein sequence ID" value="AIQ62961.1"/>
    <property type="molecule type" value="Genomic_DNA"/>
</dbReference>
<keyword evidence="2" id="KW-0012">Acyltransferase</keyword>
<dbReference type="AlphaFoldDB" id="A0A089LN62"/>
<dbReference type="InterPro" id="IPR016181">
    <property type="entry name" value="Acyl_CoA_acyltransferase"/>
</dbReference>
<keyword evidence="1 4" id="KW-0808">Transferase</keyword>
<evidence type="ECO:0000313" key="4">
    <source>
        <dbReference type="EMBL" id="AIQ62961.1"/>
    </source>
</evidence>
<name>A0A089LN62_9BACL</name>
<keyword evidence="5" id="KW-1185">Reference proteome</keyword>
<dbReference type="InterPro" id="IPR000182">
    <property type="entry name" value="GNAT_dom"/>
</dbReference>
<dbReference type="PANTHER" id="PTHR43877:SF2">
    <property type="entry name" value="AMINOALKYLPHOSPHONATE N-ACETYLTRANSFERASE-RELATED"/>
    <property type="match status" value="1"/>
</dbReference>
<dbReference type="HOGENOM" id="CLU_136769_0_0_9"/>
<reference evidence="4 5" key="1">
    <citation type="submission" date="2014-08" db="EMBL/GenBank/DDBJ databases">
        <title>Comparative genomics of the Paenibacillus odorifer group.</title>
        <authorList>
            <person name="den Bakker H.C."/>
            <person name="Tsai Y.-C."/>
            <person name="Martin N."/>
            <person name="Korlach J."/>
            <person name="Wiedmann M."/>
        </authorList>
    </citation>
    <scope>NUCLEOTIDE SEQUENCE [LARGE SCALE GENOMIC DNA]</scope>
    <source>
        <strain evidence="4 5">DSM 14472</strain>
    </source>
</reference>
<dbReference type="Proteomes" id="UP000029507">
    <property type="component" value="Chromosome"/>
</dbReference>
<evidence type="ECO:0000256" key="1">
    <source>
        <dbReference type="ARBA" id="ARBA00022679"/>
    </source>
</evidence>
<dbReference type="CDD" id="cd04301">
    <property type="entry name" value="NAT_SF"/>
    <property type="match status" value="1"/>
</dbReference>
<dbReference type="SUPFAM" id="SSF55729">
    <property type="entry name" value="Acyl-CoA N-acyltransferases (Nat)"/>
    <property type="match status" value="1"/>
</dbReference>
<protein>
    <submittedName>
        <fullName evidence="4">GCN5 family acetyltransferase</fullName>
    </submittedName>
</protein>
<gene>
    <name evidence="4" type="ORF">PSTEL_07420</name>
</gene>
<dbReference type="Gene3D" id="3.40.630.30">
    <property type="match status" value="1"/>
</dbReference>